<comment type="caution">
    <text evidence="2">The sequence shown here is derived from an EMBL/GenBank/DDBJ whole genome shotgun (WGS) entry which is preliminary data.</text>
</comment>
<name>A0ABR3JGU6_9AGAR</name>
<proteinExistence type="predicted"/>
<organism evidence="2 3">
    <name type="scientific">Hohenbuehelia grisea</name>
    <dbReference type="NCBI Taxonomy" id="104357"/>
    <lineage>
        <taxon>Eukaryota</taxon>
        <taxon>Fungi</taxon>
        <taxon>Dikarya</taxon>
        <taxon>Basidiomycota</taxon>
        <taxon>Agaricomycotina</taxon>
        <taxon>Agaricomycetes</taxon>
        <taxon>Agaricomycetidae</taxon>
        <taxon>Agaricales</taxon>
        <taxon>Pleurotineae</taxon>
        <taxon>Pleurotaceae</taxon>
        <taxon>Hohenbuehelia</taxon>
    </lineage>
</organism>
<keyword evidence="3" id="KW-1185">Reference proteome</keyword>
<gene>
    <name evidence="2" type="ORF">HGRIS_003893</name>
</gene>
<protein>
    <submittedName>
        <fullName evidence="2">Uncharacterized protein</fullName>
    </submittedName>
</protein>
<evidence type="ECO:0000256" key="1">
    <source>
        <dbReference type="SAM" id="MobiDB-lite"/>
    </source>
</evidence>
<feature type="compositionally biased region" description="Basic and acidic residues" evidence="1">
    <location>
        <begin position="37"/>
        <end position="55"/>
    </location>
</feature>
<sequence>MSNFSRQYGAHNIHFPPPFSEPVQGPLPPVQPPPMPDRPERYPDGHKRYPSEKQAGHNPTSFHAGQKVEVCLRADFWVVGVVLGAVHFIDRLTGRASYSIQYIKSPQHQQPHWDTGEFYSDNIRPFRQ</sequence>
<reference evidence="3" key="1">
    <citation type="submission" date="2024-06" db="EMBL/GenBank/DDBJ databases">
        <title>Multi-omics analyses provide insights into the biosynthesis of the anticancer antibiotic pleurotin in Hohenbuehelia grisea.</title>
        <authorList>
            <person name="Weaver J.A."/>
            <person name="Alberti F."/>
        </authorList>
    </citation>
    <scope>NUCLEOTIDE SEQUENCE [LARGE SCALE GENOMIC DNA]</scope>
    <source>
        <strain evidence="3">T-177</strain>
    </source>
</reference>
<feature type="region of interest" description="Disordered" evidence="1">
    <location>
        <begin position="1"/>
        <end position="61"/>
    </location>
</feature>
<evidence type="ECO:0000313" key="2">
    <source>
        <dbReference type="EMBL" id="KAL0954963.1"/>
    </source>
</evidence>
<evidence type="ECO:0000313" key="3">
    <source>
        <dbReference type="Proteomes" id="UP001556367"/>
    </source>
</evidence>
<dbReference type="Proteomes" id="UP001556367">
    <property type="component" value="Unassembled WGS sequence"/>
</dbReference>
<accession>A0ABR3JGU6</accession>
<feature type="compositionally biased region" description="Pro residues" evidence="1">
    <location>
        <begin position="15"/>
        <end position="36"/>
    </location>
</feature>
<dbReference type="EMBL" id="JASNQZ010000007">
    <property type="protein sequence ID" value="KAL0954963.1"/>
    <property type="molecule type" value="Genomic_DNA"/>
</dbReference>